<dbReference type="Proteomes" id="UP000023152">
    <property type="component" value="Unassembled WGS sequence"/>
</dbReference>
<dbReference type="EMBL" id="ASPP01007911">
    <property type="protein sequence ID" value="ETO26369.1"/>
    <property type="molecule type" value="Genomic_DNA"/>
</dbReference>
<organism evidence="1 2">
    <name type="scientific">Reticulomyxa filosa</name>
    <dbReference type="NCBI Taxonomy" id="46433"/>
    <lineage>
        <taxon>Eukaryota</taxon>
        <taxon>Sar</taxon>
        <taxon>Rhizaria</taxon>
        <taxon>Retaria</taxon>
        <taxon>Foraminifera</taxon>
        <taxon>Monothalamids</taxon>
        <taxon>Reticulomyxidae</taxon>
        <taxon>Reticulomyxa</taxon>
    </lineage>
</organism>
<name>X6NL03_RETFI</name>
<gene>
    <name evidence="1" type="ORF">RFI_10768</name>
</gene>
<keyword evidence="2" id="KW-1185">Reference proteome</keyword>
<evidence type="ECO:0000313" key="1">
    <source>
        <dbReference type="EMBL" id="ETO26369.1"/>
    </source>
</evidence>
<accession>X6NL03</accession>
<proteinExistence type="predicted"/>
<evidence type="ECO:0000313" key="2">
    <source>
        <dbReference type="Proteomes" id="UP000023152"/>
    </source>
</evidence>
<feature type="non-terminal residue" evidence="1">
    <location>
        <position position="1"/>
    </location>
</feature>
<dbReference type="AlphaFoldDB" id="X6NL03"/>
<sequence length="937" mass="107960">GKFYACVLFCEQTTSNRTKQQKVNEHLVPCTSRYHQFSVISTTSKATSDKSKKTNITTKSGASEIKPIPISLSTLSSGSWQPRTLTLDKQPFSLPPLLAKTIEGTCGVTIRQNRVPNHDNRVYYDIEMTGIATAIKNAMQYYIFYSKFSVSLTLQTPIPDEVVNSIATDFQCFVQMDHPYLRGFFFFFWKLGYTTEKKGLNFFEKDLCLSKKKKKDNSMMTNVPLEYPFNTKNVAEYLMAMLLSVRKAIESMGNGTFWFATSESEIDNISKHTRPTLWIYQKPLSPKAGTESTTVDIVRLLQGFFTNIKQQSRVYPLNALFNELLQTPDSRLVFANAKTASLWCVDAKDDVSDGILKDLATVAGSVLPNESTSDIANVSLSKQYLSTSMDSAQTLDVSHRLDQFASFLQQCNRVAYDIIAIEIPEAKKTKEKMKQLISFLRLQCTTYHVPRFVIDTNSMPLLDSDRPNLKNVIMMYESDPTKRTEISAKILQLFEVFFFICFVSTTQNTWIKLQFIYRLLQQFEKTKFMQLMFSCSLNEEEKYLEISPLFTPNNFDFDTFSKTSQSVTFSKSKDYVVDLFQNTKVLTLSPPVKSYLQSYNTLTRDEIKEKQSTVSAQVKTFLQDHYKAVIDIDENEWKDNVVICASDLSTRDTLISLLSQMTETYIKVPAILQYLYQPLEMKEKLLEWHKKYGLLDFVSATQTKETNIEYCLILQSSNTIDNVKLIEQEIVKQSEVFLSSLFFPLSTFNLHFLSTLSPNCQKIKKQKCRVFVGTMSSLLKHLSLFNDDTAGYYYNKCYYSPLPQILEELQNKLKELSLHVSSVSIKQYYITVMRIRSNLDILMNMTKQARDDGKCFIWFTEEPYNCLHIYTEDAELRKKFVSQVDQIMKNSRFVDIPRNVDFSRASRIAKMIALKYEIQIGISKKNISVYITIMTKQ</sequence>
<protein>
    <submittedName>
        <fullName evidence="1">Uncharacterized protein</fullName>
    </submittedName>
</protein>
<reference evidence="1 2" key="1">
    <citation type="journal article" date="2013" name="Curr. Biol.">
        <title>The Genome of the Foraminiferan Reticulomyxa filosa.</title>
        <authorList>
            <person name="Glockner G."/>
            <person name="Hulsmann N."/>
            <person name="Schleicher M."/>
            <person name="Noegel A.A."/>
            <person name="Eichinger L."/>
            <person name="Gallinger C."/>
            <person name="Pawlowski J."/>
            <person name="Sierra R."/>
            <person name="Euteneuer U."/>
            <person name="Pillet L."/>
            <person name="Moustafa A."/>
            <person name="Platzer M."/>
            <person name="Groth M."/>
            <person name="Szafranski K."/>
            <person name="Schliwa M."/>
        </authorList>
    </citation>
    <scope>NUCLEOTIDE SEQUENCE [LARGE SCALE GENOMIC DNA]</scope>
</reference>
<comment type="caution">
    <text evidence="1">The sequence shown here is derived from an EMBL/GenBank/DDBJ whole genome shotgun (WGS) entry which is preliminary data.</text>
</comment>